<evidence type="ECO:0000256" key="4">
    <source>
        <dbReference type="ARBA" id="ARBA00022496"/>
    </source>
</evidence>
<comment type="subcellular location">
    <subcellularLocation>
        <location evidence="1 11">Cell outer membrane</location>
        <topology evidence="1 11">Multi-pass membrane protein</topology>
    </subcellularLocation>
</comment>
<dbReference type="InterPro" id="IPR039426">
    <property type="entry name" value="TonB-dep_rcpt-like"/>
</dbReference>
<keyword evidence="10 11" id="KW-0998">Cell outer membrane</keyword>
<keyword evidence="16" id="KW-1185">Reference proteome</keyword>
<keyword evidence="15" id="KW-0675">Receptor</keyword>
<evidence type="ECO:0000256" key="10">
    <source>
        <dbReference type="ARBA" id="ARBA00023237"/>
    </source>
</evidence>
<keyword evidence="6" id="KW-0408">Iron</keyword>
<feature type="domain" description="TonB-dependent receptor plug" evidence="14">
    <location>
        <begin position="100"/>
        <end position="210"/>
    </location>
</feature>
<dbReference type="OrthoDB" id="127311at2"/>
<feature type="domain" description="TonB-dependent receptor-like beta-barrel" evidence="13">
    <location>
        <begin position="356"/>
        <end position="789"/>
    </location>
</feature>
<dbReference type="SUPFAM" id="SSF56935">
    <property type="entry name" value="Porins"/>
    <property type="match status" value="1"/>
</dbReference>
<dbReference type="Proteomes" id="UP000267187">
    <property type="component" value="Unassembled WGS sequence"/>
</dbReference>
<dbReference type="PANTHER" id="PTHR32552:SF81">
    <property type="entry name" value="TONB-DEPENDENT OUTER MEMBRANE RECEPTOR"/>
    <property type="match status" value="1"/>
</dbReference>
<dbReference type="PROSITE" id="PS52016">
    <property type="entry name" value="TONB_DEPENDENT_REC_3"/>
    <property type="match status" value="1"/>
</dbReference>
<dbReference type="EMBL" id="REFJ01000004">
    <property type="protein sequence ID" value="RMA79516.1"/>
    <property type="molecule type" value="Genomic_DNA"/>
</dbReference>
<dbReference type="Pfam" id="PF00593">
    <property type="entry name" value="TonB_dep_Rec_b-barrel"/>
    <property type="match status" value="1"/>
</dbReference>
<evidence type="ECO:0000256" key="1">
    <source>
        <dbReference type="ARBA" id="ARBA00004571"/>
    </source>
</evidence>
<name>A0A3M0A4F8_9GAMM</name>
<accession>A0A3M0A4F8</accession>
<organism evidence="15 16">
    <name type="scientific">Umboniibacter marinipuniceus</name>
    <dbReference type="NCBI Taxonomy" id="569599"/>
    <lineage>
        <taxon>Bacteria</taxon>
        <taxon>Pseudomonadati</taxon>
        <taxon>Pseudomonadota</taxon>
        <taxon>Gammaproteobacteria</taxon>
        <taxon>Cellvibrionales</taxon>
        <taxon>Cellvibrionaceae</taxon>
        <taxon>Umboniibacter</taxon>
    </lineage>
</organism>
<evidence type="ECO:0000256" key="11">
    <source>
        <dbReference type="PROSITE-ProRule" id="PRU01360"/>
    </source>
</evidence>
<evidence type="ECO:0000256" key="6">
    <source>
        <dbReference type="ARBA" id="ARBA00023004"/>
    </source>
</evidence>
<evidence type="ECO:0000256" key="2">
    <source>
        <dbReference type="ARBA" id="ARBA00022448"/>
    </source>
</evidence>
<keyword evidence="9 11" id="KW-0472">Membrane</keyword>
<dbReference type="Pfam" id="PF07715">
    <property type="entry name" value="Plug"/>
    <property type="match status" value="1"/>
</dbReference>
<keyword evidence="7" id="KW-0406">Ion transport</keyword>
<sequence length="824" mass="91105">MFWQGRDVSVAKRIRPPLFNNYKNDTGDNQMNNTRLPSREATKALNRALTTQLKRKDLAIGIGAAVASTAAFAQTEAPVAAQATAIEEVLVTARKRTESLQDVPISVQALSSQDLENQGVSNFNDYALMLPNLSYQSAGPGLAQVYMRGASDGGDGNASGQHPSVAIYLDEQPVTAIGRNLDVHVYDIARVEALAGPQGTFFGASSQGGTLRIITNQPDTTQFEGGFDVSYANTKNGEDSYSVEGFVNIPLSENAAIRLVGWNKEDGGYIDNVYGERTYALFNPSTPMVVEDNADRVEEDFNDLTNTGARAALKVDLNDSWTVTASVVTQKQETEGVWFHDPENPNGQVGDLEIQRFNDDSSVDQFTQFSFVAEGDLGFATATYAGSLLDREVEYNNDYSDYADYYSTSWIQYYSCEYYGTATAPCTSNNIMYEEDNQYDRSTHELRLVSNSEGPLNYSVGVYYEDSDHTYRQEWIQPGMAKGPDFVQLDKADLWYLTDQVRNDKQTAVFGEISYDFTDKLTATMGLRYFETESSLSGISGYGVIAPGFPIINVNSSVSDSDVLKKFNLAYDLTDNVNLFATWSEGYRPGGINRDETAVVGRTYKADFLTNMELGWKSSWAGNTVRWNGAIYSMDWEDMQFTKFDSSFGSPVGLTLNVGEAEIQGLETDLTWIPMDGLTLSGAMAYNDASFAEDFVIGGNSSPAGTALPHVPDVKWNMAARYEFPMMGLDTHVQMAYANVDQSYNDIFKYAGGNTSMDQRKVQAAYDNLNLTAGVETDAWGVEAFINNVTDERAEITRFTTSYDTSITTNRPRTIGVRFKMRFE</sequence>
<dbReference type="InterPro" id="IPR036942">
    <property type="entry name" value="Beta-barrel_TonB_sf"/>
</dbReference>
<evidence type="ECO:0000256" key="8">
    <source>
        <dbReference type="ARBA" id="ARBA00023077"/>
    </source>
</evidence>
<gene>
    <name evidence="15" type="ORF">DFR27_1957</name>
</gene>
<comment type="caution">
    <text evidence="15">The sequence shown here is derived from an EMBL/GenBank/DDBJ whole genome shotgun (WGS) entry which is preliminary data.</text>
</comment>
<dbReference type="Gene3D" id="2.40.170.20">
    <property type="entry name" value="TonB-dependent receptor, beta-barrel domain"/>
    <property type="match status" value="1"/>
</dbReference>
<comment type="similarity">
    <text evidence="11 12">Belongs to the TonB-dependent receptor family.</text>
</comment>
<dbReference type="InterPro" id="IPR000531">
    <property type="entry name" value="Beta-barrel_TonB"/>
</dbReference>
<dbReference type="GO" id="GO:0009279">
    <property type="term" value="C:cell outer membrane"/>
    <property type="evidence" value="ECO:0007669"/>
    <property type="project" value="UniProtKB-SubCell"/>
</dbReference>
<evidence type="ECO:0000313" key="15">
    <source>
        <dbReference type="EMBL" id="RMA79516.1"/>
    </source>
</evidence>
<keyword evidence="4" id="KW-0410">Iron transport</keyword>
<dbReference type="InterPro" id="IPR012910">
    <property type="entry name" value="Plug_dom"/>
</dbReference>
<evidence type="ECO:0000256" key="3">
    <source>
        <dbReference type="ARBA" id="ARBA00022452"/>
    </source>
</evidence>
<keyword evidence="8 12" id="KW-0798">TonB box</keyword>
<protein>
    <submittedName>
        <fullName evidence="15">Outer membrane receptor protein involved in Fe transport</fullName>
    </submittedName>
</protein>
<keyword evidence="2 11" id="KW-0813">Transport</keyword>
<evidence type="ECO:0000313" key="16">
    <source>
        <dbReference type="Proteomes" id="UP000267187"/>
    </source>
</evidence>
<evidence type="ECO:0000256" key="7">
    <source>
        <dbReference type="ARBA" id="ARBA00023065"/>
    </source>
</evidence>
<evidence type="ECO:0000259" key="14">
    <source>
        <dbReference type="Pfam" id="PF07715"/>
    </source>
</evidence>
<dbReference type="AlphaFoldDB" id="A0A3M0A4F8"/>
<proteinExistence type="inferred from homology"/>
<dbReference type="PANTHER" id="PTHR32552">
    <property type="entry name" value="FERRICHROME IRON RECEPTOR-RELATED"/>
    <property type="match status" value="1"/>
</dbReference>
<keyword evidence="5 11" id="KW-0812">Transmembrane</keyword>
<keyword evidence="3 11" id="KW-1134">Transmembrane beta strand</keyword>
<dbReference type="GO" id="GO:0006826">
    <property type="term" value="P:iron ion transport"/>
    <property type="evidence" value="ECO:0007669"/>
    <property type="project" value="UniProtKB-KW"/>
</dbReference>
<evidence type="ECO:0000259" key="13">
    <source>
        <dbReference type="Pfam" id="PF00593"/>
    </source>
</evidence>
<evidence type="ECO:0000256" key="5">
    <source>
        <dbReference type="ARBA" id="ARBA00022692"/>
    </source>
</evidence>
<dbReference type="RefSeq" id="WP_121877269.1">
    <property type="nucleotide sequence ID" value="NZ_REFJ01000004.1"/>
</dbReference>
<evidence type="ECO:0000256" key="12">
    <source>
        <dbReference type="RuleBase" id="RU003357"/>
    </source>
</evidence>
<evidence type="ECO:0000256" key="9">
    <source>
        <dbReference type="ARBA" id="ARBA00023136"/>
    </source>
</evidence>
<reference evidence="15 16" key="1">
    <citation type="submission" date="2018-10" db="EMBL/GenBank/DDBJ databases">
        <title>Genomic Encyclopedia of Type Strains, Phase IV (KMG-IV): sequencing the most valuable type-strain genomes for metagenomic binning, comparative biology and taxonomic classification.</title>
        <authorList>
            <person name="Goeker M."/>
        </authorList>
    </citation>
    <scope>NUCLEOTIDE SEQUENCE [LARGE SCALE GENOMIC DNA]</scope>
    <source>
        <strain evidence="15 16">DSM 25080</strain>
    </source>
</reference>